<keyword evidence="3" id="KW-0808">Transferase</keyword>
<feature type="compositionally biased region" description="Low complexity" evidence="1">
    <location>
        <begin position="242"/>
        <end position="258"/>
    </location>
</feature>
<keyword evidence="2" id="KW-0472">Membrane</keyword>
<feature type="region of interest" description="Disordered" evidence="1">
    <location>
        <begin position="219"/>
        <end position="270"/>
    </location>
</feature>
<dbReference type="Pfam" id="PF01148">
    <property type="entry name" value="CTP_transf_1"/>
    <property type="match status" value="1"/>
</dbReference>
<dbReference type="eggNOG" id="COG4589">
    <property type="taxonomic scope" value="Bacteria"/>
</dbReference>
<keyword evidence="2" id="KW-1133">Transmembrane helix</keyword>
<feature type="transmembrane region" description="Helical" evidence="2">
    <location>
        <begin position="285"/>
        <end position="303"/>
    </location>
</feature>
<keyword evidence="2" id="KW-0812">Transmembrane</keyword>
<evidence type="ECO:0000313" key="3">
    <source>
        <dbReference type="EMBL" id="ADB17088.1"/>
    </source>
</evidence>
<dbReference type="Proteomes" id="UP000001887">
    <property type="component" value="Chromosome"/>
</dbReference>
<feature type="transmembrane region" description="Helical" evidence="2">
    <location>
        <begin position="118"/>
        <end position="135"/>
    </location>
</feature>
<dbReference type="GO" id="GO:0005886">
    <property type="term" value="C:plasma membrane"/>
    <property type="evidence" value="ECO:0007669"/>
    <property type="project" value="TreeGrafter"/>
</dbReference>
<dbReference type="KEGG" id="psl:Psta_2418"/>
<dbReference type="AlphaFoldDB" id="D2R4M2"/>
<feature type="transmembrane region" description="Helical" evidence="2">
    <location>
        <begin position="174"/>
        <end position="196"/>
    </location>
</feature>
<dbReference type="PANTHER" id="PTHR43535:SF1">
    <property type="entry name" value="PHOSPHATIDATE CYTIDYLYLTRANSFERASE"/>
    <property type="match status" value="1"/>
</dbReference>
<organism evidence="3 4">
    <name type="scientific">Pirellula staleyi (strain ATCC 27377 / DSM 6068 / ICPB 4128)</name>
    <name type="common">Pirella staleyi</name>
    <dbReference type="NCBI Taxonomy" id="530564"/>
    <lineage>
        <taxon>Bacteria</taxon>
        <taxon>Pseudomonadati</taxon>
        <taxon>Planctomycetota</taxon>
        <taxon>Planctomycetia</taxon>
        <taxon>Pirellulales</taxon>
        <taxon>Pirellulaceae</taxon>
        <taxon>Pirellula</taxon>
    </lineage>
</organism>
<accession>D2R4M2</accession>
<reference evidence="3 4" key="1">
    <citation type="journal article" date="2009" name="Stand. Genomic Sci.">
        <title>Complete genome sequence of Pirellula staleyi type strain (ATCC 27377).</title>
        <authorList>
            <person name="Clum A."/>
            <person name="Tindall B.J."/>
            <person name="Sikorski J."/>
            <person name="Ivanova N."/>
            <person name="Mavrommatis K."/>
            <person name="Lucas S."/>
            <person name="Glavina del Rio T."/>
            <person name="Nolan M."/>
            <person name="Chen F."/>
            <person name="Tice H."/>
            <person name="Pitluck S."/>
            <person name="Cheng J.F."/>
            <person name="Chertkov O."/>
            <person name="Brettin T."/>
            <person name="Han C."/>
            <person name="Detter J.C."/>
            <person name="Kuske C."/>
            <person name="Bruce D."/>
            <person name="Goodwin L."/>
            <person name="Ovchinikova G."/>
            <person name="Pati A."/>
            <person name="Mikhailova N."/>
            <person name="Chen A."/>
            <person name="Palaniappan K."/>
            <person name="Land M."/>
            <person name="Hauser L."/>
            <person name="Chang Y.J."/>
            <person name="Jeffries C.D."/>
            <person name="Chain P."/>
            <person name="Rohde M."/>
            <person name="Goker M."/>
            <person name="Bristow J."/>
            <person name="Eisen J.A."/>
            <person name="Markowitz V."/>
            <person name="Hugenholtz P."/>
            <person name="Kyrpides N.C."/>
            <person name="Klenk H.P."/>
            <person name="Lapidus A."/>
        </authorList>
    </citation>
    <scope>NUCLEOTIDE SEQUENCE [LARGE SCALE GENOMIC DNA]</scope>
    <source>
        <strain evidence="4">ATCC 27377 / DSM 6068 / ICPB 4128</strain>
    </source>
</reference>
<proteinExistence type="predicted"/>
<keyword evidence="4" id="KW-1185">Reference proteome</keyword>
<dbReference type="HOGENOM" id="CLU_037294_3_0_0"/>
<protein>
    <submittedName>
        <fullName evidence="3">Phosphatidate cytidylyltransferase</fullName>
    </submittedName>
</protein>
<evidence type="ECO:0000256" key="2">
    <source>
        <dbReference type="SAM" id="Phobius"/>
    </source>
</evidence>
<feature type="transmembrane region" description="Helical" evidence="2">
    <location>
        <begin position="324"/>
        <end position="342"/>
    </location>
</feature>
<keyword evidence="3" id="KW-0548">Nucleotidyltransferase</keyword>
<feature type="transmembrane region" description="Helical" evidence="2">
    <location>
        <begin position="69"/>
        <end position="97"/>
    </location>
</feature>
<dbReference type="EMBL" id="CP001848">
    <property type="protein sequence ID" value="ADB17088.1"/>
    <property type="molecule type" value="Genomic_DNA"/>
</dbReference>
<feature type="transmembrane region" description="Helical" evidence="2">
    <location>
        <begin position="29"/>
        <end position="49"/>
    </location>
</feature>
<feature type="transmembrane region" description="Helical" evidence="2">
    <location>
        <begin position="348"/>
        <end position="371"/>
    </location>
</feature>
<feature type="transmembrane region" description="Helical" evidence="2">
    <location>
        <begin position="141"/>
        <end position="162"/>
    </location>
</feature>
<sequence>MEAMNHFASPLPLFLANVTRQEWLDIRTLVLLGVVLGILIAAYIIGRALRRAPESTASPAVVRTFNLRVAAWWMMCTILVAGFLLGYSATVVLFGLVSFWALREFITMTPTRRGDHRTLFWTFFVFTPLQYFFVARGSEWYGIYTIMIPVYASLFIPARIAIAGDPKRFLERVAKIQAGLLICVYALSHAPAVLSLQLTTSDKQLWVVGTREAPAAPETLVDDGNLDIRPEIPVDPKNGSKVPSPASEKSSTSSKTVAADPKSQSPALTAPTDASKYIRGSNAGLLFYFVLLVQLNDVFQFAWGNLLGRHVIAPSINASRTWEGMIGGALSTMLVGAILWWATPFKMWESACMALAIAVMGFAGGMTMSAIKRDRGVKDYGTLVSGHAGVLDRIDSLCFAAPIFFHLTRYFFSDIS</sequence>
<evidence type="ECO:0000313" key="4">
    <source>
        <dbReference type="Proteomes" id="UP000001887"/>
    </source>
</evidence>
<evidence type="ECO:0000256" key="1">
    <source>
        <dbReference type="SAM" id="MobiDB-lite"/>
    </source>
</evidence>
<dbReference type="PANTHER" id="PTHR43535">
    <property type="entry name" value="PHOSPHATIDATE CYTIDYLYLTRANSFERASE"/>
    <property type="match status" value="1"/>
</dbReference>
<gene>
    <name evidence="3" type="ordered locus">Psta_2418</name>
</gene>
<dbReference type="GO" id="GO:0009273">
    <property type="term" value="P:peptidoglycan-based cell wall biogenesis"/>
    <property type="evidence" value="ECO:0007669"/>
    <property type="project" value="TreeGrafter"/>
</dbReference>
<dbReference type="GO" id="GO:0016779">
    <property type="term" value="F:nucleotidyltransferase activity"/>
    <property type="evidence" value="ECO:0007669"/>
    <property type="project" value="UniProtKB-KW"/>
</dbReference>
<name>D2R4M2_PIRSD</name>
<dbReference type="STRING" id="530564.Psta_2418"/>